<dbReference type="InterPro" id="IPR029063">
    <property type="entry name" value="SAM-dependent_MTases_sf"/>
</dbReference>
<dbReference type="InterPro" id="IPR014455">
    <property type="entry name" value="N6_adenine_Mtase_MK1259"/>
</dbReference>
<dbReference type="OrthoDB" id="93530at2157"/>
<dbReference type="EMBL" id="CP002372">
    <property type="protein sequence ID" value="ADT84830.1"/>
    <property type="molecule type" value="Genomic_DNA"/>
</dbReference>
<feature type="domain" description="DUF1156" evidence="2">
    <location>
        <begin position="11"/>
        <end position="58"/>
    </location>
</feature>
<dbReference type="PATRIC" id="fig|391623.17.peg.1854"/>
<name>F0LKJ6_THEBM</name>
<evidence type="ECO:0000259" key="2">
    <source>
        <dbReference type="Pfam" id="PF06634"/>
    </source>
</evidence>
<dbReference type="PIRSF" id="PIRSF009427">
    <property type="entry name" value="UCP009427_DNAmts"/>
    <property type="match status" value="1"/>
</dbReference>
<dbReference type="InterPro" id="IPR002052">
    <property type="entry name" value="DNA_methylase_N6_adenine_CS"/>
</dbReference>
<dbReference type="Proteomes" id="UP000007478">
    <property type="component" value="Chromosome"/>
</dbReference>
<dbReference type="AlphaFoldDB" id="F0LKJ6"/>
<dbReference type="GO" id="GO:0032259">
    <property type="term" value="P:methylation"/>
    <property type="evidence" value="ECO:0007669"/>
    <property type="project" value="InterPro"/>
</dbReference>
<keyword evidence="1" id="KW-0175">Coiled coil</keyword>
<dbReference type="KEGG" id="tba:TERMP_01855"/>
<dbReference type="PROSITE" id="PS00092">
    <property type="entry name" value="N6_MTASE"/>
    <property type="match status" value="1"/>
</dbReference>
<sequence>MERTFLESPNFPIREINEKSAKEKGPARPPYWEMVFWWTRKPLIGARAVIAGALLPKDFDTNEFKKIIRLNEKTSPHRFNPQIPDKYKQYFEGKKLLDPFAGFGSIPLEGLRLGLDVTAVELLPTAYVFLKAVLEYPKKFGRLKVKVPVKELEALGLNSYAREAKKKIVANVEVPALVYDVAKWGNWITGQLKNDPELRELYDDDVAVYIGTWEVKCPHCGKWTPIVGNWWLARVKDSKGKYQRLAYMKPKRAKNGIEIEVVDLNRIVGDVSNARVDTRKGEIVFEDEEIVKELKPKIEKGEVDAKIRKIDGKEIVVFDVPKSNIESRRQQAFCLNCGNVMRFVDESGNHYTGKKGEGEFYIKFALKKYHQGDESYARQRLLVKVKIEDKDLVFEPATKEDNAKLEKAKEKVKELLEKGNPDIPREPVPPYGSLLFGALQIIGWGFDQWYKLFNPRQLLTLIKILRLIREVGRKVEEEKLKEGWGEEKAFEYAEAVATYLAIALGRYADYNSINTLWNAGSWSDNKVAHTLSSRGIAMQWNWCEIPAVKDLPLTYSGNLPNLKNAIGYLTSALSSGQRTLTGLSSNTVKVIQGDATSLNLPEKFDVIVTDPPYSIDVPYAELSDFYYVWLKRALSDVEGNKLVPRFHSEAFFKKIGKKYREREVQWKEFASKEVSEFSARFFTEREKEKLAKEHFKNLFTQAFIAMKTNLKDDGILATYYAHTSLDAWATLIEAGWQGAKLQITTAIPLSTESATSIMSRGKLSLDTSIIAVWRKVKRDGKKVVDVRDFVEYKDPYTGEVKKVRFTEKIQLVAEEKARQLLAHGYTGLDLLYGVIASALSVITEYEEVQRYGTKLPVLEILEKYVYPASAQAIAKALAQEVHGRVSSKEALFYLLAKLLFGKAKVSSNDVVLLSIATETNSRELISSKILLEKKEGSSKYYQLNSPQSDNLTKLEAFLKSRGIDIANPKPKNAIDALHLLEYYAKRHPKSEFRRRYDELKQKYQSLVEEATNLALIFTSMAKNLRWDDVEFKLAENIAEKLELIKKPQKTLMEIIGS</sequence>
<reference evidence="3 4" key="1">
    <citation type="journal article" date="2011" name="J. Bacteriol.">
        <title>Complete genome sequence of the hyperthermophilic, piezophilic, heterotrophic, and carboxydotrophic archaeon Thermococcus barophilus MP.</title>
        <authorList>
            <person name="Vannier P."/>
            <person name="Marteinsson V.T."/>
            <person name="Fridjonsson O.H."/>
            <person name="Oger P."/>
            <person name="Jebbar M."/>
        </authorList>
    </citation>
    <scope>NUCLEOTIDE SEQUENCE [LARGE SCALE GENOMIC DNA]</scope>
    <source>
        <strain evidence="4">DSM 11836 / MP</strain>
    </source>
</reference>
<organism evidence="3 4">
    <name type="scientific">Thermococcus barophilus (strain DSM 11836 / MP)</name>
    <dbReference type="NCBI Taxonomy" id="391623"/>
    <lineage>
        <taxon>Archaea</taxon>
        <taxon>Methanobacteriati</taxon>
        <taxon>Methanobacteriota</taxon>
        <taxon>Thermococci</taxon>
        <taxon>Thermococcales</taxon>
        <taxon>Thermococcaceae</taxon>
        <taxon>Thermococcus</taxon>
    </lineage>
</organism>
<gene>
    <name evidence="3" type="ordered locus">TERMP_01855</name>
</gene>
<dbReference type="REBASE" id="29888">
    <property type="entry name" value="M.TbaMPORF1855P"/>
</dbReference>
<feature type="coiled-coil region" evidence="1">
    <location>
        <begin position="989"/>
        <end position="1016"/>
    </location>
</feature>
<dbReference type="GO" id="GO:0008168">
    <property type="term" value="F:methyltransferase activity"/>
    <property type="evidence" value="ECO:0007669"/>
    <property type="project" value="InterPro"/>
</dbReference>
<dbReference type="GeneID" id="10042171"/>
<dbReference type="RefSeq" id="WP_013468126.1">
    <property type="nucleotide sequence ID" value="NC_014804.1"/>
</dbReference>
<dbReference type="eggNOG" id="arCOG00889">
    <property type="taxonomic scope" value="Archaea"/>
</dbReference>
<dbReference type="SUPFAM" id="SSF53335">
    <property type="entry name" value="S-adenosyl-L-methionine-dependent methyltransferases"/>
    <property type="match status" value="2"/>
</dbReference>
<evidence type="ECO:0000313" key="3">
    <source>
        <dbReference type="EMBL" id="ADT84830.1"/>
    </source>
</evidence>
<dbReference type="GO" id="GO:0003676">
    <property type="term" value="F:nucleic acid binding"/>
    <property type="evidence" value="ECO:0007669"/>
    <property type="project" value="InterPro"/>
</dbReference>
<dbReference type="Pfam" id="PF06634">
    <property type="entry name" value="DUF1156"/>
    <property type="match status" value="1"/>
</dbReference>
<protein>
    <recommendedName>
        <fullName evidence="2">DUF1156 domain-containing protein</fullName>
    </recommendedName>
</protein>
<keyword evidence="4" id="KW-1185">Reference proteome</keyword>
<accession>F0LKJ6</accession>
<dbReference type="InterPro" id="IPR009537">
    <property type="entry name" value="DUF1156"/>
</dbReference>
<evidence type="ECO:0000313" key="4">
    <source>
        <dbReference type="Proteomes" id="UP000007478"/>
    </source>
</evidence>
<dbReference type="Gene3D" id="3.40.50.150">
    <property type="entry name" value="Vaccinia Virus protein VP39"/>
    <property type="match status" value="1"/>
</dbReference>
<proteinExistence type="predicted"/>
<dbReference type="HOGENOM" id="CLU_007795_2_0_2"/>
<evidence type="ECO:0000256" key="1">
    <source>
        <dbReference type="SAM" id="Coils"/>
    </source>
</evidence>